<evidence type="ECO:0000313" key="3">
    <source>
        <dbReference type="Proteomes" id="UP000094023"/>
    </source>
</evidence>
<reference evidence="2 3" key="1">
    <citation type="submission" date="2016-04" db="EMBL/GenBank/DDBJ databases">
        <title>ATOL: Assembling a taxonomically balanced genome-scale reconstruction of the evolutionary history of the Enterobacteriaceae.</title>
        <authorList>
            <person name="Plunkett G.III."/>
            <person name="Neeno-Eckwall E.C."/>
            <person name="Glasner J.D."/>
            <person name="Perna N.T."/>
        </authorList>
    </citation>
    <scope>NUCLEOTIDE SEQUENCE [LARGE SCALE GENOMIC DNA]</scope>
    <source>
        <strain evidence="2 3">ATCC 19692</strain>
    </source>
</reference>
<name>A0A198GBD3_9GAMM</name>
<dbReference type="AlphaFoldDB" id="A0A198GBD3"/>
<dbReference type="SUPFAM" id="SSF49401">
    <property type="entry name" value="Bacterial adhesins"/>
    <property type="match status" value="1"/>
</dbReference>
<dbReference type="Proteomes" id="UP000094023">
    <property type="component" value="Unassembled WGS sequence"/>
</dbReference>
<dbReference type="STRING" id="1354337.M983_0976"/>
<dbReference type="InterPro" id="IPR050263">
    <property type="entry name" value="Bact_Fimbrial_Adh_Pro"/>
</dbReference>
<dbReference type="PATRIC" id="fig|1354337.4.peg.995"/>
<comment type="caution">
    <text evidence="2">The sequence shown here is derived from an EMBL/GenBank/DDBJ whole genome shotgun (WGS) entry which is preliminary data.</text>
</comment>
<dbReference type="InterPro" id="IPR008966">
    <property type="entry name" value="Adhesion_dom_sf"/>
</dbReference>
<feature type="signal peptide" evidence="1">
    <location>
        <begin position="1"/>
        <end position="26"/>
    </location>
</feature>
<dbReference type="EMBL" id="LXEN01000041">
    <property type="protein sequence ID" value="OAT34742.1"/>
    <property type="molecule type" value="Genomic_DNA"/>
</dbReference>
<dbReference type="GO" id="GO:0009289">
    <property type="term" value="C:pilus"/>
    <property type="evidence" value="ECO:0007669"/>
    <property type="project" value="InterPro"/>
</dbReference>
<organism evidence="2 3">
    <name type="scientific">Proteus myxofaciens ATCC 19692</name>
    <dbReference type="NCBI Taxonomy" id="1354337"/>
    <lineage>
        <taxon>Bacteria</taxon>
        <taxon>Pseudomonadati</taxon>
        <taxon>Pseudomonadota</taxon>
        <taxon>Gammaproteobacteria</taxon>
        <taxon>Enterobacterales</taxon>
        <taxon>Morganellaceae</taxon>
        <taxon>Proteus</taxon>
    </lineage>
</organism>
<dbReference type="PANTHER" id="PTHR33420">
    <property type="entry name" value="FIMBRIAL SUBUNIT ELFA-RELATED"/>
    <property type="match status" value="1"/>
</dbReference>
<evidence type="ECO:0000256" key="1">
    <source>
        <dbReference type="SAM" id="SignalP"/>
    </source>
</evidence>
<protein>
    <submittedName>
        <fullName evidence="2">FimG family fimbrial adaptor subunit</fullName>
    </submittedName>
</protein>
<dbReference type="PANTHER" id="PTHR33420:SF27">
    <property type="entry name" value="PROTEIN FIMG"/>
    <property type="match status" value="1"/>
</dbReference>
<dbReference type="Gene3D" id="2.60.40.1090">
    <property type="entry name" value="Fimbrial-type adhesion domain"/>
    <property type="match status" value="1"/>
</dbReference>
<evidence type="ECO:0000313" key="2">
    <source>
        <dbReference type="EMBL" id="OAT34742.1"/>
    </source>
</evidence>
<feature type="chain" id="PRO_5008278891" evidence="1">
    <location>
        <begin position="27"/>
        <end position="170"/>
    </location>
</feature>
<keyword evidence="1" id="KW-0732">Signal</keyword>
<dbReference type="OrthoDB" id="6465350at2"/>
<dbReference type="GO" id="GO:0043709">
    <property type="term" value="P:cell adhesion involved in single-species biofilm formation"/>
    <property type="evidence" value="ECO:0007669"/>
    <property type="project" value="TreeGrafter"/>
</dbReference>
<dbReference type="InterPro" id="IPR036937">
    <property type="entry name" value="Adhesion_dom_fimbrial_sf"/>
</dbReference>
<proteinExistence type="predicted"/>
<accession>A0A198GBD3</accession>
<gene>
    <name evidence="2" type="ORF">M983_0976</name>
</gene>
<keyword evidence="3" id="KW-1185">Reference proteome</keyword>
<sequence>MKNKKWKITLMLIFGILTMQITSTYAADVTVTVNGSVVAKPCTVATKTTNIDLGDLYTFNLVTPGSASEWHSVSLDLVNCPIGTSAVTATFKGTADTTGYYKNQGTASNIQLQLQDTAGNNLNNGSQKKLPVSETTSSTSFPLQVRALTVKGGATQGSIQAVIDVTYTYQ</sequence>